<evidence type="ECO:0000313" key="2">
    <source>
        <dbReference type="Proteomes" id="UP000464314"/>
    </source>
</evidence>
<keyword evidence="2" id="KW-1185">Reference proteome</keyword>
<sequence length="51" mass="5752">MRKLISKLRYFLALAIIALTISNVTLLSNQFKPSEGITASSNSGNWYFESR</sequence>
<name>A0A6P1TKW0_9FIRM</name>
<dbReference type="RefSeq" id="WP_161837382.1">
    <property type="nucleotide sequence ID" value="NZ_CP048000.1"/>
</dbReference>
<protein>
    <submittedName>
        <fullName evidence="1">Uncharacterized protein</fullName>
    </submittedName>
</protein>
<dbReference type="KEGG" id="anr:Ana3638_07000"/>
<reference evidence="1 2" key="1">
    <citation type="submission" date="2020-01" db="EMBL/GenBank/DDBJ databases">
        <title>Genome analysis of Anaerocolumna sp. CBA3638.</title>
        <authorList>
            <person name="Kim J."/>
            <person name="Roh S.W."/>
        </authorList>
    </citation>
    <scope>NUCLEOTIDE SEQUENCE [LARGE SCALE GENOMIC DNA]</scope>
    <source>
        <strain evidence="1 2">CBA3638</strain>
    </source>
</reference>
<dbReference type="EMBL" id="CP048000">
    <property type="protein sequence ID" value="QHQ60546.1"/>
    <property type="molecule type" value="Genomic_DNA"/>
</dbReference>
<evidence type="ECO:0000313" key="1">
    <source>
        <dbReference type="EMBL" id="QHQ60546.1"/>
    </source>
</evidence>
<dbReference type="Proteomes" id="UP000464314">
    <property type="component" value="Chromosome"/>
</dbReference>
<organism evidence="1 2">
    <name type="scientific">Anaerocolumna sedimenticola</name>
    <dbReference type="NCBI Taxonomy" id="2696063"/>
    <lineage>
        <taxon>Bacteria</taxon>
        <taxon>Bacillati</taxon>
        <taxon>Bacillota</taxon>
        <taxon>Clostridia</taxon>
        <taxon>Lachnospirales</taxon>
        <taxon>Lachnospiraceae</taxon>
        <taxon>Anaerocolumna</taxon>
    </lineage>
</organism>
<dbReference type="AlphaFoldDB" id="A0A6P1TKW0"/>
<proteinExistence type="predicted"/>
<accession>A0A6P1TKW0</accession>
<gene>
    <name evidence="1" type="ORF">Ana3638_07000</name>
</gene>